<dbReference type="InterPro" id="IPR020904">
    <property type="entry name" value="Sc_DH/Rdtase_CS"/>
</dbReference>
<dbReference type="PANTHER" id="PTHR24321:SF8">
    <property type="entry name" value="ESTRADIOL 17-BETA-DEHYDROGENASE 8-RELATED"/>
    <property type="match status" value="1"/>
</dbReference>
<dbReference type="STRING" id="531814.SAMN04487944_11120"/>
<comment type="similarity">
    <text evidence="1">Belongs to the short-chain dehydrogenases/reductases (SDR) family.</text>
</comment>
<name>A0A1H9SGF7_9BACI</name>
<dbReference type="PANTHER" id="PTHR24321">
    <property type="entry name" value="DEHYDROGENASES, SHORT CHAIN"/>
    <property type="match status" value="1"/>
</dbReference>
<dbReference type="FunFam" id="3.40.50.720:FF:000084">
    <property type="entry name" value="Short-chain dehydrogenase reductase"/>
    <property type="match status" value="1"/>
</dbReference>
<evidence type="ECO:0000313" key="3">
    <source>
        <dbReference type="EMBL" id="SER83978.1"/>
    </source>
</evidence>
<dbReference type="PROSITE" id="PS00061">
    <property type="entry name" value="ADH_SHORT"/>
    <property type="match status" value="1"/>
</dbReference>
<reference evidence="3 4" key="1">
    <citation type="submission" date="2016-10" db="EMBL/GenBank/DDBJ databases">
        <authorList>
            <person name="de Groot N.N."/>
        </authorList>
    </citation>
    <scope>NUCLEOTIDE SEQUENCE [LARGE SCALE GENOMIC DNA]</scope>
    <source>
        <strain evidence="3 4">CGMCC 1.7727</strain>
    </source>
</reference>
<dbReference type="Proteomes" id="UP000199687">
    <property type="component" value="Unassembled WGS sequence"/>
</dbReference>
<sequence length="240" mass="26646">MLFQDKTVIVTGGSHGIGLAVSKAYLEEGASVIIADKEEPDLIHDHLHYIKTDVSVPDDISQLFSEADQHFKQIDILINNAGISKFSSFYDLSIEEWDNVLNTNLRSAFLCAQAAARRMRDNPDGGSLVHISSTRAFMSEPNTESYAASKGGIYALSHALAMTLQDDGITSNSISPGWIETKDYEQLRSVDHQQHPSKRVGKPEDIARACLFLTDPRNNFINGENFIIDGGMTRKMIYEH</sequence>
<dbReference type="InterPro" id="IPR036291">
    <property type="entry name" value="NAD(P)-bd_dom_sf"/>
</dbReference>
<evidence type="ECO:0000313" key="4">
    <source>
        <dbReference type="Proteomes" id="UP000199687"/>
    </source>
</evidence>
<keyword evidence="4" id="KW-1185">Reference proteome</keyword>
<dbReference type="AlphaFoldDB" id="A0A1H9SGF7"/>
<gene>
    <name evidence="3" type="ORF">SAMN04487944_11120</name>
</gene>
<dbReference type="PRINTS" id="PR00080">
    <property type="entry name" value="SDRFAMILY"/>
</dbReference>
<dbReference type="CDD" id="cd05233">
    <property type="entry name" value="SDR_c"/>
    <property type="match status" value="1"/>
</dbReference>
<proteinExistence type="inferred from homology"/>
<keyword evidence="2" id="KW-0560">Oxidoreductase</keyword>
<evidence type="ECO:0000256" key="2">
    <source>
        <dbReference type="ARBA" id="ARBA00023002"/>
    </source>
</evidence>
<dbReference type="OrthoDB" id="9803333at2"/>
<dbReference type="GO" id="GO:0016491">
    <property type="term" value="F:oxidoreductase activity"/>
    <property type="evidence" value="ECO:0007669"/>
    <property type="project" value="UniProtKB-KW"/>
</dbReference>
<dbReference type="Pfam" id="PF13561">
    <property type="entry name" value="adh_short_C2"/>
    <property type="match status" value="1"/>
</dbReference>
<organism evidence="3 4">
    <name type="scientific">Gracilibacillus ureilyticus</name>
    <dbReference type="NCBI Taxonomy" id="531814"/>
    <lineage>
        <taxon>Bacteria</taxon>
        <taxon>Bacillati</taxon>
        <taxon>Bacillota</taxon>
        <taxon>Bacilli</taxon>
        <taxon>Bacillales</taxon>
        <taxon>Bacillaceae</taxon>
        <taxon>Gracilibacillus</taxon>
    </lineage>
</organism>
<dbReference type="GO" id="GO:0008206">
    <property type="term" value="P:bile acid metabolic process"/>
    <property type="evidence" value="ECO:0007669"/>
    <property type="project" value="UniProtKB-ARBA"/>
</dbReference>
<dbReference type="RefSeq" id="WP_089741176.1">
    <property type="nucleotide sequence ID" value="NZ_FOGL01000011.1"/>
</dbReference>
<dbReference type="InterPro" id="IPR002347">
    <property type="entry name" value="SDR_fam"/>
</dbReference>
<dbReference type="EMBL" id="FOGL01000011">
    <property type="protein sequence ID" value="SER83978.1"/>
    <property type="molecule type" value="Genomic_DNA"/>
</dbReference>
<dbReference type="PRINTS" id="PR00081">
    <property type="entry name" value="GDHRDH"/>
</dbReference>
<evidence type="ECO:0000256" key="1">
    <source>
        <dbReference type="ARBA" id="ARBA00006484"/>
    </source>
</evidence>
<dbReference type="SUPFAM" id="SSF51735">
    <property type="entry name" value="NAD(P)-binding Rossmann-fold domains"/>
    <property type="match status" value="1"/>
</dbReference>
<evidence type="ECO:0008006" key="5">
    <source>
        <dbReference type="Google" id="ProtNLM"/>
    </source>
</evidence>
<dbReference type="Gene3D" id="3.40.50.720">
    <property type="entry name" value="NAD(P)-binding Rossmann-like Domain"/>
    <property type="match status" value="1"/>
</dbReference>
<accession>A0A1H9SGF7</accession>
<protein>
    <recommendedName>
        <fullName evidence="5">NAD(P)-dependent dehydrogenase, short-chain alcohol dehydrogenase family</fullName>
    </recommendedName>
</protein>